<feature type="compositionally biased region" description="Basic residues" evidence="1">
    <location>
        <begin position="373"/>
        <end position="385"/>
    </location>
</feature>
<feature type="region of interest" description="Disordered" evidence="1">
    <location>
        <begin position="369"/>
        <end position="411"/>
    </location>
</feature>
<proteinExistence type="predicted"/>
<feature type="region of interest" description="Disordered" evidence="1">
    <location>
        <begin position="423"/>
        <end position="580"/>
    </location>
</feature>
<protein>
    <submittedName>
        <fullName evidence="2">Uncharacterized protein</fullName>
    </submittedName>
</protein>
<feature type="region of interest" description="Disordered" evidence="1">
    <location>
        <begin position="195"/>
        <end position="270"/>
    </location>
</feature>
<dbReference type="AlphaFoldDB" id="A0A077R1S2"/>
<reference evidence="2" key="1">
    <citation type="journal article" date="2014" name="Genome Biol. Evol.">
        <title>Gene Loss Rather Than Gene Gain Is Associated with a Host Jump from Monocots to Dicots in the Smut Fungus Melanopsichium pennsylvanicum.</title>
        <authorList>
            <person name="Sharma R."/>
            <person name="Mishra B."/>
            <person name="Runge F."/>
            <person name="Thines M."/>
        </authorList>
    </citation>
    <scope>NUCLEOTIDE SEQUENCE</scope>
    <source>
        <strain evidence="2">4</strain>
    </source>
</reference>
<sequence>MNDDPAAKFLFTQMMASLLAPRNNWPTALGPVPDPVFDPDGHATYQKRVKEAKRPQAETIAKHNLLFCPSVPLEEEALSPVPKTLPTLPLHALTPRQATEHDRIKRLYLAYNSRLFRVELEKYDMDPTGRREAMFKFGDEVLCTMFGADWLDNTSTVYGGKATPSAIYDDNGGRYGGSYTPASGCTCCPHGYPIPSNSSQSSESSTPPGISKASKKEKKNPLARHVAAAFDKADARRNGDQKEGGDKSKEVKKGKAEKEDEDDMHSRDDYLVDESTARRFAMVVDGIVSGRIDPFDKKFIEYLEDPYGDAFDDDYFDYDPSDEYDSCYGNGGVGYYDGYEEAMFDALYVKARGEDSAVSSTVGLESLPEADKGKKKKKNKKKAKKGNQDAANGSTAAVSSEAKGQAHDARTTLKKATSAFAKPAVAKNGPSASNSTATQHTTTTQGASPSAPEITAEAVEKIVKRINETTPRSSNIKAPTTSVASVGLGQRKKTGNSSSNESSSVDKANVAASNGSKFESKPARKRPSPTEKPTAATNSSVPDSSTKQPTSSVKHPNAATKGSSVQPMKPGAAKSKQDGVRYEMVIFKKPYKPTQRPERDCWHWRGTV</sequence>
<evidence type="ECO:0000313" key="2">
    <source>
        <dbReference type="EMBL" id="CDI56435.1"/>
    </source>
</evidence>
<dbReference type="EMBL" id="HG529686">
    <property type="protein sequence ID" value="CDI56435.1"/>
    <property type="molecule type" value="Genomic_DNA"/>
</dbReference>
<accession>A0A077R1S2</accession>
<feature type="compositionally biased region" description="Basic residues" evidence="1">
    <location>
        <begin position="213"/>
        <end position="222"/>
    </location>
</feature>
<feature type="compositionally biased region" description="Basic and acidic residues" evidence="1">
    <location>
        <begin position="458"/>
        <end position="467"/>
    </location>
</feature>
<feature type="compositionally biased region" description="Low complexity" evidence="1">
    <location>
        <begin position="195"/>
        <end position="211"/>
    </location>
</feature>
<feature type="compositionally biased region" description="Basic and acidic residues" evidence="1">
    <location>
        <begin position="231"/>
        <end position="270"/>
    </location>
</feature>
<feature type="compositionally biased region" description="Polar residues" evidence="1">
    <location>
        <begin position="468"/>
        <end position="484"/>
    </location>
</feature>
<organism evidence="2">
    <name type="scientific">Melanopsichium pennsylvanicum 4</name>
    <dbReference type="NCBI Taxonomy" id="1398559"/>
    <lineage>
        <taxon>Eukaryota</taxon>
        <taxon>Fungi</taxon>
        <taxon>Dikarya</taxon>
        <taxon>Basidiomycota</taxon>
        <taxon>Ustilaginomycotina</taxon>
        <taxon>Ustilaginomycetes</taxon>
        <taxon>Ustilaginales</taxon>
        <taxon>Ustilaginaceae</taxon>
        <taxon>Melanopsichium</taxon>
    </lineage>
</organism>
<feature type="compositionally biased region" description="Low complexity" evidence="1">
    <location>
        <begin position="431"/>
        <end position="448"/>
    </location>
</feature>
<evidence type="ECO:0000256" key="1">
    <source>
        <dbReference type="SAM" id="MobiDB-lite"/>
    </source>
</evidence>
<feature type="compositionally biased region" description="Polar residues" evidence="1">
    <location>
        <begin position="535"/>
        <end position="566"/>
    </location>
</feature>
<name>A0A077R1S2_9BASI</name>